<dbReference type="InterPro" id="IPR012341">
    <property type="entry name" value="6hp_glycosidase-like_sf"/>
</dbReference>
<dbReference type="HOGENOM" id="CLU_003818_3_0_1"/>
<gene>
    <name evidence="16" type="ORF">PDE_02548</name>
</gene>
<feature type="compositionally biased region" description="Low complexity" evidence="14">
    <location>
        <begin position="453"/>
        <end position="463"/>
    </location>
</feature>
<keyword evidence="17" id="KW-1185">Reference proteome</keyword>
<evidence type="ECO:0000256" key="15">
    <source>
        <dbReference type="SAM" id="Phobius"/>
    </source>
</evidence>
<keyword evidence="13" id="KW-0326">Glycosidase</keyword>
<dbReference type="Gene3D" id="1.50.10.10">
    <property type="match status" value="1"/>
</dbReference>
<reference evidence="16 17" key="1">
    <citation type="journal article" date="2013" name="PLoS ONE">
        <title>Genomic and secretomic analyses reveal unique features of the lignocellulolytic enzyme system of Penicillium decumbens.</title>
        <authorList>
            <person name="Liu G."/>
            <person name="Zhang L."/>
            <person name="Wei X."/>
            <person name="Zou G."/>
            <person name="Qin Y."/>
            <person name="Ma L."/>
            <person name="Li J."/>
            <person name="Zheng H."/>
            <person name="Wang S."/>
            <person name="Wang C."/>
            <person name="Xun L."/>
            <person name="Zhao G.-P."/>
            <person name="Zhou Z."/>
            <person name="Qu Y."/>
        </authorList>
    </citation>
    <scope>NUCLEOTIDE SEQUENCE [LARGE SCALE GENOMIC DNA]</scope>
    <source>
        <strain evidence="17">114-2 / CGMCC 5302</strain>
    </source>
</reference>
<dbReference type="UniPathway" id="UPA00378"/>
<evidence type="ECO:0000256" key="5">
    <source>
        <dbReference type="ARBA" id="ARBA00022801"/>
    </source>
</evidence>
<evidence type="ECO:0000256" key="8">
    <source>
        <dbReference type="ARBA" id="ARBA00047669"/>
    </source>
</evidence>
<feature type="region of interest" description="Disordered" evidence="14">
    <location>
        <begin position="449"/>
        <end position="482"/>
    </location>
</feature>
<dbReference type="PANTHER" id="PTHR11742:SF55">
    <property type="entry name" value="ENDOPLASMIC RETICULUM MANNOSYL-OLIGOSACCHARIDE 1,2-ALPHA-MANNOSIDASE"/>
    <property type="match status" value="1"/>
</dbReference>
<evidence type="ECO:0000256" key="4">
    <source>
        <dbReference type="ARBA" id="ARBA00022723"/>
    </source>
</evidence>
<dbReference type="InterPro" id="IPR001382">
    <property type="entry name" value="Glyco_hydro_47"/>
</dbReference>
<keyword evidence="5 13" id="KW-0378">Hydrolase</keyword>
<dbReference type="EMBL" id="KB644410">
    <property type="protein sequence ID" value="EPS27605.1"/>
    <property type="molecule type" value="Genomic_DNA"/>
</dbReference>
<evidence type="ECO:0000256" key="12">
    <source>
        <dbReference type="PIRSR" id="PIRSR601382-3"/>
    </source>
</evidence>
<dbReference type="Proteomes" id="UP000019376">
    <property type="component" value="Unassembled WGS sequence"/>
</dbReference>
<dbReference type="GO" id="GO:0005509">
    <property type="term" value="F:calcium ion binding"/>
    <property type="evidence" value="ECO:0007669"/>
    <property type="project" value="InterPro"/>
</dbReference>
<dbReference type="InterPro" id="IPR036026">
    <property type="entry name" value="Seven-hairpin_glycosidases"/>
</dbReference>
<evidence type="ECO:0000256" key="10">
    <source>
        <dbReference type="PIRSR" id="PIRSR601382-1"/>
    </source>
</evidence>
<evidence type="ECO:0000256" key="11">
    <source>
        <dbReference type="PIRSR" id="PIRSR601382-2"/>
    </source>
</evidence>
<comment type="cofactor">
    <cofactor evidence="1 11">
        <name>Ca(2+)</name>
        <dbReference type="ChEBI" id="CHEBI:29108"/>
    </cofactor>
</comment>
<comment type="catalytic activity">
    <reaction evidence="8">
        <text>N(4)-(alpha-D-Man-(1-&gt;2)-alpha-D-Man-(1-&gt;2)-alpha-D-Man-(1-&gt;3)-[alpha-D-Man-(1-&gt;3)-[alpha-D-Man-(1-&gt;2)-alpha-D-Man-(1-&gt;6)]-alpha-D-Man-(1-&gt;6)]-beta-D-Man-(1-&gt;4)-beta-D-GlcNAc-(1-&gt;4)-beta-D-GlcNAc)-L-asparaginyl-[protein] (N-glucan mannose isomer 8A1,2,3B1,3) + 3 H2O = N(4)-(alpha-D-Man-(1-&gt;3)-[alpha-D-Man-(1-&gt;3)-[alpha-D-Man-(1-&gt;6)]-alpha-D-Man-(1-&gt;6)]-beta-D-Man-(1-&gt;4)-beta-D-GlcNAc-(1-&gt;4)-beta-D-GlcNAc)-L-asparaginyl-[protein] (N-glucan mannose isomer 5A1,2) + 3 beta-D-mannose</text>
        <dbReference type="Rhea" id="RHEA:56028"/>
        <dbReference type="Rhea" id="RHEA-COMP:14358"/>
        <dbReference type="Rhea" id="RHEA-COMP:14367"/>
        <dbReference type="ChEBI" id="CHEBI:15377"/>
        <dbReference type="ChEBI" id="CHEBI:28563"/>
        <dbReference type="ChEBI" id="CHEBI:59087"/>
        <dbReference type="ChEBI" id="CHEBI:60628"/>
        <dbReference type="EC" id="3.2.1.113"/>
    </reaction>
</comment>
<keyword evidence="15" id="KW-1133">Transmembrane helix</keyword>
<feature type="compositionally biased region" description="Polar residues" evidence="14">
    <location>
        <begin position="471"/>
        <end position="480"/>
    </location>
</feature>
<comment type="similarity">
    <text evidence="3 13">Belongs to the glycosyl hydrolase 47 family.</text>
</comment>
<dbReference type="GO" id="GO:0005975">
    <property type="term" value="P:carbohydrate metabolic process"/>
    <property type="evidence" value="ECO:0007669"/>
    <property type="project" value="InterPro"/>
</dbReference>
<keyword evidence="7 12" id="KW-1015">Disulfide bond</keyword>
<keyword evidence="4 11" id="KW-0479">Metal-binding</keyword>
<dbReference type="GO" id="GO:0016020">
    <property type="term" value="C:membrane"/>
    <property type="evidence" value="ECO:0007669"/>
    <property type="project" value="InterPro"/>
</dbReference>
<dbReference type="SUPFAM" id="SSF48225">
    <property type="entry name" value="Seven-hairpin glycosidases"/>
    <property type="match status" value="1"/>
</dbReference>
<feature type="active site" evidence="10">
    <location>
        <position position="501"/>
    </location>
</feature>
<dbReference type="Pfam" id="PF01532">
    <property type="entry name" value="Glyco_hydro_47"/>
    <property type="match status" value="1"/>
</dbReference>
<dbReference type="PANTHER" id="PTHR11742">
    <property type="entry name" value="MANNOSYL-OLIGOSACCHARIDE ALPHA-1,2-MANNOSIDASE-RELATED"/>
    <property type="match status" value="1"/>
</dbReference>
<evidence type="ECO:0000256" key="9">
    <source>
        <dbReference type="ARBA" id="ARBA00048605"/>
    </source>
</evidence>
<dbReference type="GO" id="GO:0005783">
    <property type="term" value="C:endoplasmic reticulum"/>
    <property type="evidence" value="ECO:0007669"/>
    <property type="project" value="TreeGrafter"/>
</dbReference>
<dbReference type="AlphaFoldDB" id="S7ZAH1"/>
<evidence type="ECO:0000256" key="7">
    <source>
        <dbReference type="ARBA" id="ARBA00023157"/>
    </source>
</evidence>
<evidence type="ECO:0000256" key="6">
    <source>
        <dbReference type="ARBA" id="ARBA00022837"/>
    </source>
</evidence>
<feature type="transmembrane region" description="Helical" evidence="15">
    <location>
        <begin position="21"/>
        <end position="36"/>
    </location>
</feature>
<keyword evidence="15" id="KW-0812">Transmembrane</keyword>
<feature type="binding site" evidence="11">
    <location>
        <position position="604"/>
    </location>
    <ligand>
        <name>Ca(2+)</name>
        <dbReference type="ChEBI" id="CHEBI:29108"/>
    </ligand>
</feature>
<dbReference type="PhylomeDB" id="S7ZAH1"/>
<organism evidence="16 17">
    <name type="scientific">Penicillium oxalicum (strain 114-2 / CGMCC 5302)</name>
    <name type="common">Penicillium decumbens</name>
    <dbReference type="NCBI Taxonomy" id="933388"/>
    <lineage>
        <taxon>Eukaryota</taxon>
        <taxon>Fungi</taxon>
        <taxon>Dikarya</taxon>
        <taxon>Ascomycota</taxon>
        <taxon>Pezizomycotina</taxon>
        <taxon>Eurotiomycetes</taxon>
        <taxon>Eurotiomycetidae</taxon>
        <taxon>Eurotiales</taxon>
        <taxon>Aspergillaceae</taxon>
        <taxon>Penicillium</taxon>
    </lineage>
</organism>
<dbReference type="GO" id="GO:0036503">
    <property type="term" value="P:ERAD pathway"/>
    <property type="evidence" value="ECO:0007669"/>
    <property type="project" value="UniProtKB-ARBA"/>
</dbReference>
<keyword evidence="15" id="KW-0472">Membrane</keyword>
<evidence type="ECO:0000256" key="14">
    <source>
        <dbReference type="SAM" id="MobiDB-lite"/>
    </source>
</evidence>
<evidence type="ECO:0000313" key="16">
    <source>
        <dbReference type="EMBL" id="EPS27605.1"/>
    </source>
</evidence>
<feature type="active site" description="Proton donor" evidence="10">
    <location>
        <position position="161"/>
    </location>
</feature>
<proteinExistence type="inferred from homology"/>
<dbReference type="PRINTS" id="PR00747">
    <property type="entry name" value="GLYHDRLASE47"/>
</dbReference>
<evidence type="ECO:0000256" key="2">
    <source>
        <dbReference type="ARBA" id="ARBA00004922"/>
    </source>
</evidence>
<evidence type="ECO:0000256" key="13">
    <source>
        <dbReference type="RuleBase" id="RU361193"/>
    </source>
</evidence>
<dbReference type="EC" id="3.2.1.-" evidence="13"/>
<feature type="active site" evidence="10">
    <location>
        <position position="310"/>
    </location>
</feature>
<dbReference type="OrthoDB" id="8118055at2759"/>
<dbReference type="STRING" id="933388.S7ZAH1"/>
<evidence type="ECO:0000313" key="17">
    <source>
        <dbReference type="Proteomes" id="UP000019376"/>
    </source>
</evidence>
<dbReference type="GO" id="GO:0004571">
    <property type="term" value="F:mannosyl-oligosaccharide 1,2-alpha-mannosidase activity"/>
    <property type="evidence" value="ECO:0007669"/>
    <property type="project" value="UniProtKB-EC"/>
</dbReference>
<evidence type="ECO:0000256" key="3">
    <source>
        <dbReference type="ARBA" id="ARBA00007658"/>
    </source>
</evidence>
<protein>
    <recommendedName>
        <fullName evidence="13">alpha-1,2-Mannosidase</fullName>
        <ecNumber evidence="13">3.2.1.-</ecNumber>
    </recommendedName>
</protein>
<accession>S7ZAH1</accession>
<dbReference type="InterPro" id="IPR050749">
    <property type="entry name" value="Glycosyl_Hydrolase_47"/>
</dbReference>
<keyword evidence="6 11" id="KW-0106">Calcium</keyword>
<feature type="active site" description="Proton donor" evidence="10">
    <location>
        <position position="434"/>
    </location>
</feature>
<dbReference type="eggNOG" id="KOG2431">
    <property type="taxonomic scope" value="Eukaryota"/>
</dbReference>
<sequence>MYKDKPYFTPKRTAPRRRWRPLFVLGICALTLLWYYKSSMPTWQSPAKPLDIGAELWKWAQTIDEEGSSTARADWNERREKVRDAFLVSWHGYEKDSWGSDEYNPVSGRGRNMIEGGMGWIIVDALDTMIVMNLSTEVRHAREWISTSLKYTQDHDVSTFETTIRMLGGLLSAHYLSTRYPTLAPIADDDVGAAGEDLYIEKATDLGDRLLGAFESPSGIPYASVNLNKSEGLPSHGDGGASSTAEATSVQLEFKYLAKLTGEAEYWKAVEKVMEVLDEQHPQDGLVPIFISPKTGQFQGQNIRLGSRGDSYYEYLIKQYLQTSGQEPVYKELWDESLRGIRKHLLAFSQHAQLLVLGERPNGLRESLSPKMDHLVCFLPGTYALGATGGRPLAEARKSADWSQQREEEIFIAKELMKTCWATYLKTATGLAPEISHFILDSPPVMMGDKYPDPSSTSGSTTPHELKSISKPLSRQSGDSESWRQDIEIHNMDRHNLQRPETVESLFYMYRITGDEVYREWGWEMFKSFVKYTAVVEVEETELVDGASVVKRIKGFTSLSDADTIPPTTRDNMESFWMAETLKYFYLLFSERDFIPLEDHIFNTEAHILPRFKPTGELKTGWQRKAKASPGAAAAAAAV</sequence>
<comment type="pathway">
    <text evidence="2">Protein modification; protein glycosylation.</text>
</comment>
<feature type="disulfide bond" evidence="12">
    <location>
        <begin position="377"/>
        <end position="420"/>
    </location>
</feature>
<name>S7ZAH1_PENO1</name>
<comment type="catalytic activity">
    <reaction evidence="9">
        <text>N(4)-(alpha-D-Man-(1-&gt;2)-alpha-D-Man-(1-&gt;2)-alpha-D-Man-(1-&gt;3)-[alpha-D-Man-(1-&gt;2)-alpha-D-Man-(1-&gt;3)-[alpha-D-Man-(1-&gt;2)-alpha-D-Man-(1-&gt;6)]-alpha-D-Man-(1-&gt;6)]-beta-D-Man-(1-&gt;4)-beta-D-GlcNAc-(1-&gt;4)-beta-D-GlcNAc)-L-asparaginyl-[protein] (N-glucan mannose isomer 9A1,2,3B1,2,3) + 4 H2O = N(4)-(alpha-D-Man-(1-&gt;3)-[alpha-D-Man-(1-&gt;3)-[alpha-D-Man-(1-&gt;6)]-alpha-D-Man-(1-&gt;6)]-beta-D-Man-(1-&gt;4)-beta-D-GlcNAc-(1-&gt;4)-beta-D-GlcNAc)-L-asparaginyl-[protein] (N-glucan mannose isomer 5A1,2) + 4 beta-D-mannose</text>
        <dbReference type="Rhea" id="RHEA:56008"/>
        <dbReference type="Rhea" id="RHEA-COMP:14356"/>
        <dbReference type="Rhea" id="RHEA-COMP:14367"/>
        <dbReference type="ChEBI" id="CHEBI:15377"/>
        <dbReference type="ChEBI" id="CHEBI:28563"/>
        <dbReference type="ChEBI" id="CHEBI:59087"/>
        <dbReference type="ChEBI" id="CHEBI:139493"/>
        <dbReference type="EC" id="3.2.1.113"/>
    </reaction>
</comment>
<evidence type="ECO:0000256" key="1">
    <source>
        <dbReference type="ARBA" id="ARBA00001913"/>
    </source>
</evidence>